<dbReference type="PANTHER" id="PTHR45527:SF1">
    <property type="entry name" value="FATTY ACID SYNTHASE"/>
    <property type="match status" value="1"/>
</dbReference>
<dbReference type="GO" id="GO:0047527">
    <property type="term" value="F:2,3-dihydroxybenzoate-serine ligase activity"/>
    <property type="evidence" value="ECO:0007669"/>
    <property type="project" value="TreeGrafter"/>
</dbReference>
<dbReference type="SUPFAM" id="SSF56801">
    <property type="entry name" value="Acetyl-CoA synthetase-like"/>
    <property type="match status" value="1"/>
</dbReference>
<dbReference type="InterPro" id="IPR042099">
    <property type="entry name" value="ANL_N_sf"/>
</dbReference>
<reference evidence="5" key="1">
    <citation type="submission" date="2021-02" db="EMBL/GenBank/DDBJ databases">
        <authorList>
            <person name="Nowell W R."/>
        </authorList>
    </citation>
    <scope>NUCLEOTIDE SEQUENCE</scope>
</reference>
<dbReference type="Pfam" id="PF00501">
    <property type="entry name" value="AMP-binding"/>
    <property type="match status" value="1"/>
</dbReference>
<evidence type="ECO:0000259" key="4">
    <source>
        <dbReference type="PROSITE" id="PS50075"/>
    </source>
</evidence>
<dbReference type="Proteomes" id="UP000663852">
    <property type="component" value="Unassembled WGS sequence"/>
</dbReference>
<dbReference type="InterPro" id="IPR023213">
    <property type="entry name" value="CAT-like_dom_sf"/>
</dbReference>
<evidence type="ECO:0000256" key="1">
    <source>
        <dbReference type="ARBA" id="ARBA00022450"/>
    </source>
</evidence>
<proteinExistence type="predicted"/>
<evidence type="ECO:0000256" key="2">
    <source>
        <dbReference type="ARBA" id="ARBA00022553"/>
    </source>
</evidence>
<dbReference type="SUPFAM" id="SSF69318">
    <property type="entry name" value="Integrin alpha N-terminal domain"/>
    <property type="match status" value="2"/>
</dbReference>
<dbReference type="InterPro" id="IPR045851">
    <property type="entry name" value="AMP-bd_C_sf"/>
</dbReference>
<evidence type="ECO:0000313" key="6">
    <source>
        <dbReference type="Proteomes" id="UP000663852"/>
    </source>
</evidence>
<dbReference type="Pfam" id="PF00550">
    <property type="entry name" value="PP-binding"/>
    <property type="match status" value="1"/>
</dbReference>
<dbReference type="GO" id="GO:0005829">
    <property type="term" value="C:cytosol"/>
    <property type="evidence" value="ECO:0007669"/>
    <property type="project" value="TreeGrafter"/>
</dbReference>
<dbReference type="PROSITE" id="PS00455">
    <property type="entry name" value="AMP_BINDING"/>
    <property type="match status" value="1"/>
</dbReference>
<dbReference type="InterPro" id="IPR000873">
    <property type="entry name" value="AMP-dep_synth/lig_dom"/>
</dbReference>
<gene>
    <name evidence="5" type="ORF">EDS130_LOCUS39823</name>
</gene>
<dbReference type="InterPro" id="IPR013517">
    <property type="entry name" value="FG-GAP"/>
</dbReference>
<dbReference type="PROSITE" id="PS50075">
    <property type="entry name" value="CARRIER"/>
    <property type="match status" value="1"/>
</dbReference>
<keyword evidence="1" id="KW-0596">Phosphopantetheine</keyword>
<dbReference type="CDD" id="cd05930">
    <property type="entry name" value="A_NRPS"/>
    <property type="match status" value="1"/>
</dbReference>
<dbReference type="GO" id="GO:0043041">
    <property type="term" value="P:amino acid activation for nonribosomal peptide biosynthetic process"/>
    <property type="evidence" value="ECO:0007669"/>
    <property type="project" value="TreeGrafter"/>
</dbReference>
<dbReference type="GO" id="GO:0009366">
    <property type="term" value="C:enterobactin synthetase complex"/>
    <property type="evidence" value="ECO:0007669"/>
    <property type="project" value="TreeGrafter"/>
</dbReference>
<dbReference type="EMBL" id="CAJNOJ010000459">
    <property type="protein sequence ID" value="CAF1455814.1"/>
    <property type="molecule type" value="Genomic_DNA"/>
</dbReference>
<dbReference type="InterPro" id="IPR009081">
    <property type="entry name" value="PP-bd_ACP"/>
</dbReference>
<feature type="domain" description="Carrier" evidence="4">
    <location>
        <begin position="1052"/>
        <end position="1131"/>
    </location>
</feature>
<protein>
    <recommendedName>
        <fullName evidence="4">Carrier domain-containing protein</fullName>
    </recommendedName>
</protein>
<dbReference type="Gene3D" id="3.30.559.30">
    <property type="entry name" value="Nonribosomal peptide synthetase, condensation domain"/>
    <property type="match status" value="1"/>
</dbReference>
<name>A0A815Q054_ADIRI</name>
<dbReference type="PANTHER" id="PTHR45527">
    <property type="entry name" value="NONRIBOSOMAL PEPTIDE SYNTHETASE"/>
    <property type="match status" value="1"/>
</dbReference>
<dbReference type="Gene3D" id="3.30.559.10">
    <property type="entry name" value="Chloramphenicol acetyltransferase-like domain"/>
    <property type="match status" value="1"/>
</dbReference>
<keyword evidence="2" id="KW-0597">Phosphoprotein</keyword>
<dbReference type="InterPro" id="IPR001242">
    <property type="entry name" value="Condensation_dom"/>
</dbReference>
<evidence type="ECO:0000256" key="3">
    <source>
        <dbReference type="ARBA" id="ARBA00022729"/>
    </source>
</evidence>
<dbReference type="Pfam" id="PF00668">
    <property type="entry name" value="Condensation"/>
    <property type="match status" value="1"/>
</dbReference>
<evidence type="ECO:0000313" key="5">
    <source>
        <dbReference type="EMBL" id="CAF1455814.1"/>
    </source>
</evidence>
<sequence length="1691" mass="189198">MLSRKRLTNGANVRREPELVGSGQKEAIASFPQQRIWLHEKFHFDSSDFSVYNIILPLIVEHGSLLIERIHSILLSLIDEHTVFRTSVSFNSESNQIMQYIQPLTQDIYSFQHSRNITTLEQLDHLLTHESVGKHFDIEKGKVLRCHVVERTNNYHDLSLHENDLLIISFHHIAFDNSSLRPFLKAFKKACWKNFHEKPTLSALQYIDFALYEQKMLADKNIDSKMNKARQFWSKLMKGYDWNKKPYLAHNENKINKTSPGRGYSTSFSLEQHIVDGMMLYAAKNHITMFSLSLACYYILLMKLINNNNNNNDLCVAGVIANRFKEEMKDMIGMFVNLVLYRIIIEPENSFNYLTQKVQRLSNDVLEYACLPYQHIINSHEQREQQVLPSASLQYESLISSLTAKNAMETTIDGNVDMGLYFDRDRSHGNGITLFDITLTIAHDHHTKSTECFFDCSADIVQNQDNVDFIGKRFKHILTQLFSSSIIDEPIYKLSIILPDEQQVLNRLNNTKHSSHLLALTIHEEFFKQTQFYPQKISLELEEQSLSYSELLCSVLCLSNHLTKFVKPQDTICQCVERSFEMVIGMLAILSSGAIYCPLSPLDPPGRLKTLIQDTKAKHILVHNPTHKIINQLDESYDFIETDLFLLSNQFNNEVKTISITTDCIAYIIFTSGTTSTPKAVVISHSHLLYYIQSSIELNTLNKNDKAIQLSSCTWDVHFHEIFGTLLVGGTVILLRPEQGNRNMDYLSNVVENHQATYVCIVPTLQMILFDIIETQQAYHRLKTLRLIWSVGEPIPSHFARRLLNISPSNCKYINFGGATEGTVAQIYDIITKDNIDLSLNTVPLGLPMPYFKCHVFDKYLQSIPIGFTGELYITGPIMNGYLNRDDLNAKVLIQLPDEYYNTYKTGDSAKILPVIGKIQLLGRNDFQIKIHGQRVELEEIQSTIYQFSSSISNCVVIKVQELKQEHLIAYIQLNKSSITSSFDNKSIIEFCQNHLPQYMVPSLFILIDQLPFNSNGKLDIKSLPKPDLSTLLMFNNIMNGNEEDEKEILMTNEEQTIHELWREILKFDKKSSIPLQRSFFSLGGNSLLIMHLYSQIHKKFNLDSKTSFNISSLFRQPTIAEHALILRQWLNSTSGTEENQLLHSLNISKVSDFNSDKHVDIAVVYQQTNQLAIFLGHGDGSFTFFTLYSTGSGSSPFMLVVADFNKDNRIDIAVTYRDGDAIGIFMGDGNGSFSNQMTVPIGANSKPIGLAAGDLNNDNLTDIVSANRGTNTISILVGDGTGSFALLATYSTGISSYPWGVAIDDLNNDGRMDIAVCNYMESTVSIFLGFGNGSFQMDMSYFTGYQSWPMLIVTGDFNNDSRLDVAVTNYNGNNVGVLLGKGDGILSNVSVYPMGDGAAPCSQAVGDFNKDRILDIAVANCGTSTVVILHGRGDGTFLLGTPYSTGTGAYPWSIAAANFNQDDQLDFVVANLNTNTMGVFLGNGHEPFAGMTTYSIADGSQPNSIAMADFNHDGWSDIVVANYGANNIGILFGLGNAMFSSMVTYSTGINSSPYSLALGDFNHDNQSDVVVTNSRTDNIAIFYGSTNGSFTFAAFYSTGARSQPYTVTVGDLNNDGNLDVIIANSGTSSILVLYGYGNGTLGNEASYPLGYESSPYSVAVADLNQDKQLDMVIACYGTDNIDTLVKMCTN</sequence>
<dbReference type="GO" id="GO:0031177">
    <property type="term" value="F:phosphopantetheine binding"/>
    <property type="evidence" value="ECO:0007669"/>
    <property type="project" value="TreeGrafter"/>
</dbReference>
<accession>A0A815Q054</accession>
<organism evidence="5 6">
    <name type="scientific">Adineta ricciae</name>
    <name type="common">Rotifer</name>
    <dbReference type="NCBI Taxonomy" id="249248"/>
    <lineage>
        <taxon>Eukaryota</taxon>
        <taxon>Metazoa</taxon>
        <taxon>Spiralia</taxon>
        <taxon>Gnathifera</taxon>
        <taxon>Rotifera</taxon>
        <taxon>Eurotatoria</taxon>
        <taxon>Bdelloidea</taxon>
        <taxon>Adinetida</taxon>
        <taxon>Adinetidae</taxon>
        <taxon>Adineta</taxon>
    </lineage>
</organism>
<dbReference type="GO" id="GO:0009239">
    <property type="term" value="P:enterobactin biosynthetic process"/>
    <property type="evidence" value="ECO:0007669"/>
    <property type="project" value="TreeGrafter"/>
</dbReference>
<dbReference type="InterPro" id="IPR028994">
    <property type="entry name" value="Integrin_alpha_N"/>
</dbReference>
<comment type="caution">
    <text evidence="5">The sequence shown here is derived from an EMBL/GenBank/DDBJ whole genome shotgun (WGS) entry which is preliminary data.</text>
</comment>
<dbReference type="Gene3D" id="3.30.300.30">
    <property type="match status" value="1"/>
</dbReference>
<dbReference type="Gene3D" id="3.40.50.12780">
    <property type="entry name" value="N-terminal domain of ligase-like"/>
    <property type="match status" value="1"/>
</dbReference>
<dbReference type="Gene3D" id="2.130.10.130">
    <property type="entry name" value="Integrin alpha, N-terminal"/>
    <property type="match status" value="3"/>
</dbReference>
<dbReference type="InterPro" id="IPR020845">
    <property type="entry name" value="AMP-binding_CS"/>
</dbReference>
<dbReference type="Gene3D" id="1.10.1200.10">
    <property type="entry name" value="ACP-like"/>
    <property type="match status" value="1"/>
</dbReference>
<dbReference type="OrthoDB" id="416786at2759"/>
<dbReference type="SUPFAM" id="SSF52777">
    <property type="entry name" value="CoA-dependent acyltransferases"/>
    <property type="match status" value="2"/>
</dbReference>
<dbReference type="SUPFAM" id="SSF47336">
    <property type="entry name" value="ACP-like"/>
    <property type="match status" value="1"/>
</dbReference>
<dbReference type="Pfam" id="PF13517">
    <property type="entry name" value="FG-GAP_3"/>
    <property type="match status" value="5"/>
</dbReference>
<dbReference type="InterPro" id="IPR036736">
    <property type="entry name" value="ACP-like_sf"/>
</dbReference>
<dbReference type="Gene3D" id="2.30.30.100">
    <property type="match status" value="3"/>
</dbReference>
<keyword evidence="3" id="KW-0732">Signal</keyword>